<keyword evidence="2" id="KW-0479">Metal-binding</keyword>
<evidence type="ECO:0000256" key="3">
    <source>
        <dbReference type="ARBA" id="ARBA00022801"/>
    </source>
</evidence>
<sequence length="342" mass="37993">MDHISIEGQLFPERSSGFEQVYAEFQACGTIVIFRQEDKQQILSASLAEVKLSDKLGNTPRQMVFPGGELFSFIASEAVDAWLHQRGSKSSLHAIEQSKKFILAALVLVPLMLVGLFKYVIPEIAVSFSSLVPQSAIEISSQHTLQALDKTVLSPSNFSEQEQQAYVDKWQNEIAALDYPHQQYQILLRQSDLYGANAFALPDGTIVVTDDLIELFSDHPDALFAILLHEMGHVEQHHAMRYIAETLATSIVVSYLFGDLSAVMDLFIGSGVTMIGNQFSQALEWEADNFAIAVLKKQGKSPESFADAMKLFLQQHGETDLDKLFSTHPLMAERAQNALAQK</sequence>
<dbReference type="GO" id="GO:0046872">
    <property type="term" value="F:metal ion binding"/>
    <property type="evidence" value="ECO:0007669"/>
    <property type="project" value="UniProtKB-KW"/>
</dbReference>
<dbReference type="Proteomes" id="UP000032352">
    <property type="component" value="Chromosome"/>
</dbReference>
<evidence type="ECO:0000256" key="5">
    <source>
        <dbReference type="ARBA" id="ARBA00023049"/>
    </source>
</evidence>
<dbReference type="EMBL" id="CP059733">
    <property type="protein sequence ID" value="WDE03368.1"/>
    <property type="molecule type" value="Genomic_DNA"/>
</dbReference>
<dbReference type="GO" id="GO:0016020">
    <property type="term" value="C:membrane"/>
    <property type="evidence" value="ECO:0007669"/>
    <property type="project" value="TreeGrafter"/>
</dbReference>
<dbReference type="KEGG" id="tvd:SG34_018430"/>
<feature type="domain" description="DUF7092" evidence="8">
    <location>
        <begin position="6"/>
        <end position="85"/>
    </location>
</feature>
<organism evidence="9 10">
    <name type="scientific">Thalassomonas viridans</name>
    <dbReference type="NCBI Taxonomy" id="137584"/>
    <lineage>
        <taxon>Bacteria</taxon>
        <taxon>Pseudomonadati</taxon>
        <taxon>Pseudomonadota</taxon>
        <taxon>Gammaproteobacteria</taxon>
        <taxon>Alteromonadales</taxon>
        <taxon>Colwelliaceae</taxon>
        <taxon>Thalassomonas</taxon>
    </lineage>
</organism>
<dbReference type="GO" id="GO:0051603">
    <property type="term" value="P:proteolysis involved in protein catabolic process"/>
    <property type="evidence" value="ECO:0007669"/>
    <property type="project" value="TreeGrafter"/>
</dbReference>
<dbReference type="InterPro" id="IPR055518">
    <property type="entry name" value="DUF7092"/>
</dbReference>
<keyword evidence="10" id="KW-1185">Reference proteome</keyword>
<evidence type="ECO:0000313" key="9">
    <source>
        <dbReference type="EMBL" id="WDE03368.1"/>
    </source>
</evidence>
<comment type="similarity">
    <text evidence="6">Belongs to the peptidase M48 family.</text>
</comment>
<dbReference type="PANTHER" id="PTHR22726:SF1">
    <property type="entry name" value="METALLOENDOPEPTIDASE OMA1, MITOCHONDRIAL"/>
    <property type="match status" value="1"/>
</dbReference>
<dbReference type="CDD" id="cd07332">
    <property type="entry name" value="M48C_Oma1_like"/>
    <property type="match status" value="1"/>
</dbReference>
<dbReference type="Pfam" id="PF01435">
    <property type="entry name" value="Peptidase_M48"/>
    <property type="match status" value="1"/>
</dbReference>
<evidence type="ECO:0000256" key="2">
    <source>
        <dbReference type="ARBA" id="ARBA00022723"/>
    </source>
</evidence>
<gene>
    <name evidence="9" type="ORF">SG34_018430</name>
</gene>
<evidence type="ECO:0000256" key="6">
    <source>
        <dbReference type="RuleBase" id="RU003983"/>
    </source>
</evidence>
<evidence type="ECO:0000256" key="4">
    <source>
        <dbReference type="ARBA" id="ARBA00022833"/>
    </source>
</evidence>
<evidence type="ECO:0000259" key="7">
    <source>
        <dbReference type="Pfam" id="PF01435"/>
    </source>
</evidence>
<comment type="cofactor">
    <cofactor evidence="6">
        <name>Zn(2+)</name>
        <dbReference type="ChEBI" id="CHEBI:29105"/>
    </cofactor>
    <text evidence="6">Binds 1 zinc ion per subunit.</text>
</comment>
<reference evidence="9 10" key="1">
    <citation type="journal article" date="2015" name="Genome Announc.">
        <title>Draft Genome Sequences of Marine Isolates of Thalassomonas viridans and Thalassomonas actiniarum.</title>
        <authorList>
            <person name="Olonade I."/>
            <person name="van Zyl L.J."/>
            <person name="Trindade M."/>
        </authorList>
    </citation>
    <scope>NUCLEOTIDE SEQUENCE [LARGE SCALE GENOMIC DNA]</scope>
    <source>
        <strain evidence="9 10">XOM25</strain>
    </source>
</reference>
<evidence type="ECO:0000313" key="10">
    <source>
        <dbReference type="Proteomes" id="UP000032352"/>
    </source>
</evidence>
<protein>
    <submittedName>
        <fullName evidence="9">M48 family metallopeptidase</fullName>
    </submittedName>
</protein>
<keyword evidence="3 6" id="KW-0378">Hydrolase</keyword>
<dbReference type="RefSeq" id="WP_053046464.1">
    <property type="nucleotide sequence ID" value="NZ_CP059733.1"/>
</dbReference>
<dbReference type="InterPro" id="IPR001915">
    <property type="entry name" value="Peptidase_M48"/>
</dbReference>
<dbReference type="Gene3D" id="3.30.2010.10">
    <property type="entry name" value="Metalloproteases ('zincins'), catalytic domain"/>
    <property type="match status" value="1"/>
</dbReference>
<dbReference type="Pfam" id="PF23368">
    <property type="entry name" value="DUF7092"/>
    <property type="match status" value="1"/>
</dbReference>
<name>A0AAE9Z1A2_9GAMM</name>
<keyword evidence="4 6" id="KW-0862">Zinc</keyword>
<proteinExistence type="inferred from homology"/>
<dbReference type="GO" id="GO:0004222">
    <property type="term" value="F:metalloendopeptidase activity"/>
    <property type="evidence" value="ECO:0007669"/>
    <property type="project" value="InterPro"/>
</dbReference>
<dbReference type="AlphaFoldDB" id="A0AAE9Z1A2"/>
<dbReference type="PANTHER" id="PTHR22726">
    <property type="entry name" value="METALLOENDOPEPTIDASE OMA1"/>
    <property type="match status" value="1"/>
</dbReference>
<accession>A0AAE9Z1A2</accession>
<feature type="domain" description="Peptidase M48" evidence="7">
    <location>
        <begin position="169"/>
        <end position="339"/>
    </location>
</feature>
<keyword evidence="5 6" id="KW-0482">Metalloprotease</keyword>
<evidence type="ECO:0000256" key="1">
    <source>
        <dbReference type="ARBA" id="ARBA00022670"/>
    </source>
</evidence>
<dbReference type="InterPro" id="IPR051156">
    <property type="entry name" value="Mito/Outer_Membr_Metalloprot"/>
</dbReference>
<evidence type="ECO:0000259" key="8">
    <source>
        <dbReference type="Pfam" id="PF23368"/>
    </source>
</evidence>
<reference evidence="9 10" key="2">
    <citation type="journal article" date="2022" name="Mar. Drugs">
        <title>Bioassay-Guided Fractionation Leads to the Detection of Cholic Acid Generated by the Rare Thalassomonas sp.</title>
        <authorList>
            <person name="Pheiffer F."/>
            <person name="Schneider Y.K."/>
            <person name="Hansen E.H."/>
            <person name="Andersen J.H."/>
            <person name="Isaksson J."/>
            <person name="Busche T."/>
            <person name="R C."/>
            <person name="Kalinowski J."/>
            <person name="Zyl L.V."/>
            <person name="Trindade M."/>
        </authorList>
    </citation>
    <scope>NUCLEOTIDE SEQUENCE [LARGE SCALE GENOMIC DNA]</scope>
    <source>
        <strain evidence="9 10">XOM25</strain>
    </source>
</reference>
<keyword evidence="1 6" id="KW-0645">Protease</keyword>